<reference evidence="2" key="1">
    <citation type="journal article" date="2020" name="bioRxiv">
        <title>Comparative genomics of Chlamydomonas.</title>
        <authorList>
            <person name="Craig R.J."/>
            <person name="Hasan A.R."/>
            <person name="Ness R.W."/>
            <person name="Keightley P.D."/>
        </authorList>
    </citation>
    <scope>NUCLEOTIDE SEQUENCE</scope>
    <source>
        <strain evidence="2">CCAP 11/173</strain>
    </source>
</reference>
<dbReference type="AlphaFoldDB" id="A0A835T4R6"/>
<dbReference type="OrthoDB" id="5946976at2759"/>
<feature type="domain" description="Beta-lactamase-related" evidence="1">
    <location>
        <begin position="8"/>
        <end position="307"/>
    </location>
</feature>
<accession>A0A835T4R6</accession>
<name>A0A835T4R6_9CHLO</name>
<dbReference type="InterPro" id="IPR001466">
    <property type="entry name" value="Beta-lactam-related"/>
</dbReference>
<dbReference type="InterPro" id="IPR012338">
    <property type="entry name" value="Beta-lactam/transpept-like"/>
</dbReference>
<evidence type="ECO:0000259" key="1">
    <source>
        <dbReference type="Pfam" id="PF00144"/>
    </source>
</evidence>
<evidence type="ECO:0000313" key="2">
    <source>
        <dbReference type="EMBL" id="KAG2436038.1"/>
    </source>
</evidence>
<keyword evidence="3" id="KW-1185">Reference proteome</keyword>
<dbReference type="Pfam" id="PF00144">
    <property type="entry name" value="Beta-lactamase"/>
    <property type="match status" value="1"/>
</dbReference>
<evidence type="ECO:0000313" key="3">
    <source>
        <dbReference type="Proteomes" id="UP000613740"/>
    </source>
</evidence>
<dbReference type="PANTHER" id="PTHR46825">
    <property type="entry name" value="D-ALANYL-D-ALANINE-CARBOXYPEPTIDASE/ENDOPEPTIDASE AMPH"/>
    <property type="match status" value="1"/>
</dbReference>
<dbReference type="PANTHER" id="PTHR46825:SF9">
    <property type="entry name" value="BETA-LACTAMASE-RELATED DOMAIN-CONTAINING PROTEIN"/>
    <property type="match status" value="1"/>
</dbReference>
<comment type="caution">
    <text evidence="2">The sequence shown here is derived from an EMBL/GenBank/DDBJ whole genome shotgun (WGS) entry which is preliminary data.</text>
</comment>
<dbReference type="InterPro" id="IPR050491">
    <property type="entry name" value="AmpC-like"/>
</dbReference>
<dbReference type="Gene3D" id="3.40.710.10">
    <property type="entry name" value="DD-peptidase/beta-lactamase superfamily"/>
    <property type="match status" value="1"/>
</dbReference>
<dbReference type="SUPFAM" id="SSF56601">
    <property type="entry name" value="beta-lactamase/transpeptidase-like"/>
    <property type="match status" value="1"/>
</dbReference>
<proteinExistence type="predicted"/>
<gene>
    <name evidence="2" type="ORF">HYH02_011750</name>
</gene>
<organism evidence="2 3">
    <name type="scientific">Chlamydomonas schloesseri</name>
    <dbReference type="NCBI Taxonomy" id="2026947"/>
    <lineage>
        <taxon>Eukaryota</taxon>
        <taxon>Viridiplantae</taxon>
        <taxon>Chlorophyta</taxon>
        <taxon>core chlorophytes</taxon>
        <taxon>Chlorophyceae</taxon>
        <taxon>CS clade</taxon>
        <taxon>Chlamydomonadales</taxon>
        <taxon>Chlamydomonadaceae</taxon>
        <taxon>Chlamydomonas</taxon>
    </lineage>
</organism>
<dbReference type="Proteomes" id="UP000613740">
    <property type="component" value="Unassembled WGS sequence"/>
</dbReference>
<sequence length="612" mass="64965">MLDDDKGRIGSCTKSFTATIMAMLIEKNTTYGSPTKRLMWSTKLKEVFPLTKWTITAAYQDATILNVFNMQGGFPREIDDSKITVANSDPKGQRAQYAKEVLKSTPANAVGNGTALYSNAGYILMGHVIDIVTNSTWEAKLQDMILTPMGLSSAALGPIGVNGQNLGPYGHKAKYKNNKSYDPIFGTTIAGKAPAGDLHMTAKDHSAWVAWHTRGRMPGGAPSSCPCLGAGCLYPCLTTASFNTLHAVGTMAPYGAGFYRGGSNWAGLNATLHNGAIAGWYAEQWVMPDRGLSISVMTNHWRRNQTDNSSIFPFDLLSDAVSTLANKYALSGSCSSPQAPPYTLVFNKTDASCMRNTVHKSFTRCSASTGGYEKLPAAPYKADVFLDCAKACVADTMCLAWRFISLKNATNYTEVTSSGRGCRLIYRFTSTTGISTGRRLRGAELASEGPGAGGALVAVAAAAADDDAPDGADETSSAGLVWRRGLRAYVAPAYTCVSDSASPSVTSGEAKAVKSAWSINVGVDTYEPYSSSANGLCVANMTACSDLCLRSSQGVPASGSNGYQEQPPCRAWTWNAQTKQCFMYSQAQSDISLVAQAPIAHCILKSGKVTGC</sequence>
<dbReference type="EMBL" id="JAEHOD010000051">
    <property type="protein sequence ID" value="KAG2436038.1"/>
    <property type="molecule type" value="Genomic_DNA"/>
</dbReference>
<protein>
    <recommendedName>
        <fullName evidence="1">Beta-lactamase-related domain-containing protein</fullName>
    </recommendedName>
</protein>